<dbReference type="SUPFAM" id="SSF55729">
    <property type="entry name" value="Acyl-CoA N-acyltransferases (Nat)"/>
    <property type="match status" value="1"/>
</dbReference>
<accession>A0ABW0KIG8</accession>
<dbReference type="PANTHER" id="PTHR43792:SF8">
    <property type="entry name" value="[RIBOSOMAL PROTEIN US5]-ALANINE N-ACETYLTRANSFERASE"/>
    <property type="match status" value="1"/>
</dbReference>
<dbReference type="EMBL" id="JBHSMJ010000065">
    <property type="protein sequence ID" value="MFC5452892.1"/>
    <property type="molecule type" value="Genomic_DNA"/>
</dbReference>
<reference evidence="6" key="1">
    <citation type="journal article" date="2019" name="Int. J. Syst. Evol. Microbiol.">
        <title>The Global Catalogue of Microorganisms (GCM) 10K type strain sequencing project: providing services to taxonomists for standard genome sequencing and annotation.</title>
        <authorList>
            <consortium name="The Broad Institute Genomics Platform"/>
            <consortium name="The Broad Institute Genome Sequencing Center for Infectious Disease"/>
            <person name="Wu L."/>
            <person name="Ma J."/>
        </authorList>
    </citation>
    <scope>NUCLEOTIDE SEQUENCE [LARGE SCALE GENOMIC DNA]</scope>
    <source>
        <strain evidence="6">KACC 11904</strain>
    </source>
</reference>
<dbReference type="Gene3D" id="3.40.630.30">
    <property type="match status" value="1"/>
</dbReference>
<dbReference type="InterPro" id="IPR016181">
    <property type="entry name" value="Acyl_CoA_acyltransferase"/>
</dbReference>
<dbReference type="GO" id="GO:0016746">
    <property type="term" value="F:acyltransferase activity"/>
    <property type="evidence" value="ECO:0007669"/>
    <property type="project" value="UniProtKB-KW"/>
</dbReference>
<evidence type="ECO:0000256" key="2">
    <source>
        <dbReference type="ARBA" id="ARBA00023315"/>
    </source>
</evidence>
<keyword evidence="1 5" id="KW-0808">Transferase</keyword>
<dbReference type="Pfam" id="PF13302">
    <property type="entry name" value="Acetyltransf_3"/>
    <property type="match status" value="1"/>
</dbReference>
<dbReference type="InterPro" id="IPR000182">
    <property type="entry name" value="GNAT_dom"/>
</dbReference>
<dbReference type="CDD" id="cd04301">
    <property type="entry name" value="NAT_SF"/>
    <property type="match status" value="1"/>
</dbReference>
<proteinExistence type="inferred from homology"/>
<sequence>MNMAQVALEPWSSADLELLRLINAPEMMEHLGGPETDEQLQARHQRYLALEGQGRGRMFRIVLLPGLETVGSIGYWDSVWTEERIYEIGWSVLPSYQGRGIASAAVAKAIVLASRENKYKYVHAFPAVDNPASNAVCRKLQFELLRACEFEYPPGNRMQCHDWRLELNAQTFE</sequence>
<dbReference type="EC" id="2.3.-.-" evidence="5"/>
<protein>
    <submittedName>
        <fullName evidence="5">GNAT family N-acetyltransferase</fullName>
        <ecNumber evidence="5">2.3.-.-</ecNumber>
    </submittedName>
</protein>
<evidence type="ECO:0000313" key="6">
    <source>
        <dbReference type="Proteomes" id="UP001596044"/>
    </source>
</evidence>
<name>A0ABW0KIG8_9BACL</name>
<evidence type="ECO:0000259" key="4">
    <source>
        <dbReference type="PROSITE" id="PS51186"/>
    </source>
</evidence>
<evidence type="ECO:0000256" key="1">
    <source>
        <dbReference type="ARBA" id="ARBA00022679"/>
    </source>
</evidence>
<dbReference type="PROSITE" id="PS51186">
    <property type="entry name" value="GNAT"/>
    <property type="match status" value="1"/>
</dbReference>
<keyword evidence="2 5" id="KW-0012">Acyltransferase</keyword>
<dbReference type="RefSeq" id="WP_270879154.1">
    <property type="nucleotide sequence ID" value="NZ_JAQFVF010000023.1"/>
</dbReference>
<comment type="similarity">
    <text evidence="3">Belongs to the acetyltransferase family. RimJ subfamily.</text>
</comment>
<dbReference type="InterPro" id="IPR051531">
    <property type="entry name" value="N-acetyltransferase"/>
</dbReference>
<organism evidence="5 6">
    <name type="scientific">Paenibacillus aestuarii</name>
    <dbReference type="NCBI Taxonomy" id="516965"/>
    <lineage>
        <taxon>Bacteria</taxon>
        <taxon>Bacillati</taxon>
        <taxon>Bacillota</taxon>
        <taxon>Bacilli</taxon>
        <taxon>Bacillales</taxon>
        <taxon>Paenibacillaceae</taxon>
        <taxon>Paenibacillus</taxon>
    </lineage>
</organism>
<dbReference type="PANTHER" id="PTHR43792">
    <property type="entry name" value="GNAT FAMILY, PUTATIVE (AFU_ORTHOLOGUE AFUA_3G00765)-RELATED-RELATED"/>
    <property type="match status" value="1"/>
</dbReference>
<keyword evidence="6" id="KW-1185">Reference proteome</keyword>
<gene>
    <name evidence="5" type="ORF">ACFPOG_32290</name>
</gene>
<evidence type="ECO:0000256" key="3">
    <source>
        <dbReference type="ARBA" id="ARBA00038502"/>
    </source>
</evidence>
<comment type="caution">
    <text evidence="5">The sequence shown here is derived from an EMBL/GenBank/DDBJ whole genome shotgun (WGS) entry which is preliminary data.</text>
</comment>
<dbReference type="Proteomes" id="UP001596044">
    <property type="component" value="Unassembled WGS sequence"/>
</dbReference>
<feature type="domain" description="N-acetyltransferase" evidence="4">
    <location>
        <begin position="6"/>
        <end position="170"/>
    </location>
</feature>
<evidence type="ECO:0000313" key="5">
    <source>
        <dbReference type="EMBL" id="MFC5452892.1"/>
    </source>
</evidence>